<evidence type="ECO:0000313" key="2">
    <source>
        <dbReference type="Proteomes" id="UP001497516"/>
    </source>
</evidence>
<sequence length="101" mass="11802">MGPFPCTIDSLIRGWPPIKLSPWNDWFNNRFIHAFCCEIWKERNARTFKDEAMTWRAVVRKIGNNLLKWSSAHGAVSSHDGLIWLHSIYHACHLIQPLEES</sequence>
<gene>
    <name evidence="1" type="ORF">LTRI10_LOCUS25362</name>
</gene>
<organism evidence="1 2">
    <name type="scientific">Linum trigynum</name>
    <dbReference type="NCBI Taxonomy" id="586398"/>
    <lineage>
        <taxon>Eukaryota</taxon>
        <taxon>Viridiplantae</taxon>
        <taxon>Streptophyta</taxon>
        <taxon>Embryophyta</taxon>
        <taxon>Tracheophyta</taxon>
        <taxon>Spermatophyta</taxon>
        <taxon>Magnoliopsida</taxon>
        <taxon>eudicotyledons</taxon>
        <taxon>Gunneridae</taxon>
        <taxon>Pentapetalae</taxon>
        <taxon>rosids</taxon>
        <taxon>fabids</taxon>
        <taxon>Malpighiales</taxon>
        <taxon>Linaceae</taxon>
        <taxon>Linum</taxon>
    </lineage>
</organism>
<reference evidence="1 2" key="1">
    <citation type="submission" date="2024-04" db="EMBL/GenBank/DDBJ databases">
        <authorList>
            <person name="Fracassetti M."/>
        </authorList>
    </citation>
    <scope>NUCLEOTIDE SEQUENCE [LARGE SCALE GENOMIC DNA]</scope>
</reference>
<dbReference type="Proteomes" id="UP001497516">
    <property type="component" value="Chromosome 4"/>
</dbReference>
<proteinExistence type="predicted"/>
<name>A0AAV2EEZ5_9ROSI</name>
<dbReference type="EMBL" id="OZ034817">
    <property type="protein sequence ID" value="CAL1384130.1"/>
    <property type="molecule type" value="Genomic_DNA"/>
</dbReference>
<keyword evidence="2" id="KW-1185">Reference proteome</keyword>
<protein>
    <submittedName>
        <fullName evidence="1">Uncharacterized protein</fullName>
    </submittedName>
</protein>
<accession>A0AAV2EEZ5</accession>
<evidence type="ECO:0000313" key="1">
    <source>
        <dbReference type="EMBL" id="CAL1384130.1"/>
    </source>
</evidence>
<dbReference type="AlphaFoldDB" id="A0AAV2EEZ5"/>